<comment type="catalytic activity">
    <reaction evidence="9">
        <text>N(4)-(alpha-D-Man-(1-&gt;2)-alpha-D-Man-(1-&gt;2)-alpha-D-Man-(1-&gt;3)-[alpha-D-Man-(1-&gt;3)-[alpha-D-Man-(1-&gt;2)-alpha-D-Man-(1-&gt;6)]-alpha-D-Man-(1-&gt;6)]-beta-D-Man-(1-&gt;4)-beta-D-GlcNAc-(1-&gt;4)-beta-D-GlcNAc)-L-asparaginyl-[protein] (N-glucan mannose isomer 8A1,2,3B1,3) + 3 H2O = N(4)-(alpha-D-Man-(1-&gt;3)-[alpha-D-Man-(1-&gt;3)-[alpha-D-Man-(1-&gt;6)]-alpha-D-Man-(1-&gt;6)]-beta-D-Man-(1-&gt;4)-beta-D-GlcNAc-(1-&gt;4)-beta-D-GlcNAc)-L-asparaginyl-[protein] (N-glucan mannose isomer 5A1,2) + 3 beta-D-mannose</text>
        <dbReference type="Rhea" id="RHEA:56028"/>
        <dbReference type="Rhea" id="RHEA-COMP:14358"/>
        <dbReference type="Rhea" id="RHEA-COMP:14367"/>
        <dbReference type="ChEBI" id="CHEBI:15377"/>
        <dbReference type="ChEBI" id="CHEBI:28563"/>
        <dbReference type="ChEBI" id="CHEBI:59087"/>
        <dbReference type="ChEBI" id="CHEBI:60628"/>
        <dbReference type="EC" id="3.2.1.113"/>
    </reaction>
</comment>
<organism evidence="17 18">
    <name type="scientific">Coprinopsis marcescibilis</name>
    <name type="common">Agaric fungus</name>
    <name type="synonym">Psathyrella marcescibilis</name>
    <dbReference type="NCBI Taxonomy" id="230819"/>
    <lineage>
        <taxon>Eukaryota</taxon>
        <taxon>Fungi</taxon>
        <taxon>Dikarya</taxon>
        <taxon>Basidiomycota</taxon>
        <taxon>Agaricomycotina</taxon>
        <taxon>Agaricomycetes</taxon>
        <taxon>Agaricomycetidae</taxon>
        <taxon>Agaricales</taxon>
        <taxon>Agaricineae</taxon>
        <taxon>Psathyrellaceae</taxon>
        <taxon>Coprinopsis</taxon>
    </lineage>
</organism>
<dbReference type="InterPro" id="IPR050749">
    <property type="entry name" value="Glycosyl_Hydrolase_47"/>
</dbReference>
<evidence type="ECO:0000256" key="6">
    <source>
        <dbReference type="ARBA" id="ARBA00023157"/>
    </source>
</evidence>
<keyword evidence="4 16" id="KW-0732">Signal</keyword>
<feature type="chain" id="PRO_5022858066" description="alpha-1,2-Mannosidase" evidence="16">
    <location>
        <begin position="19"/>
        <end position="550"/>
    </location>
</feature>
<comment type="catalytic activity">
    <reaction evidence="10">
        <text>N(4)-(alpha-D-Man-(1-&gt;2)-alpha-D-Man-(1-&gt;2)-alpha-D-Man-(1-&gt;3)-[alpha-D-Man-(1-&gt;2)-alpha-D-Man-(1-&gt;3)-[alpha-D-Man-(1-&gt;2)-alpha-D-Man-(1-&gt;6)]-alpha-D-Man-(1-&gt;6)]-beta-D-Man-(1-&gt;4)-beta-D-GlcNAc-(1-&gt;4)-beta-D-GlcNAc)-L-asparaginyl-[protein] (N-glucan mannose isomer 9A1,2,3B1,2,3) + 4 H2O = N(4)-(alpha-D-Man-(1-&gt;3)-[alpha-D-Man-(1-&gt;3)-[alpha-D-Man-(1-&gt;6)]-alpha-D-Man-(1-&gt;6)]-beta-D-Man-(1-&gt;4)-beta-D-GlcNAc-(1-&gt;4)-beta-D-GlcNAc)-L-asparaginyl-[protein] (N-glucan mannose isomer 5A1,2) + 4 beta-D-mannose</text>
        <dbReference type="Rhea" id="RHEA:56008"/>
        <dbReference type="Rhea" id="RHEA-COMP:14356"/>
        <dbReference type="Rhea" id="RHEA-COMP:14367"/>
        <dbReference type="ChEBI" id="CHEBI:15377"/>
        <dbReference type="ChEBI" id="CHEBI:28563"/>
        <dbReference type="ChEBI" id="CHEBI:59087"/>
        <dbReference type="ChEBI" id="CHEBI:139493"/>
        <dbReference type="EC" id="3.2.1.113"/>
    </reaction>
</comment>
<dbReference type="AlphaFoldDB" id="A0A5C3KPV4"/>
<evidence type="ECO:0000256" key="3">
    <source>
        <dbReference type="ARBA" id="ARBA00007658"/>
    </source>
</evidence>
<dbReference type="PANTHER" id="PTHR11742">
    <property type="entry name" value="MANNOSYL-OLIGOSACCHARIDE ALPHA-1,2-MANNOSIDASE-RELATED"/>
    <property type="match status" value="1"/>
</dbReference>
<dbReference type="Gene3D" id="1.50.10.10">
    <property type="match status" value="1"/>
</dbReference>
<feature type="binding site" evidence="12">
    <location>
        <position position="487"/>
    </location>
    <ligand>
        <name>Ca(2+)</name>
        <dbReference type="ChEBI" id="CHEBI:29108"/>
    </ligand>
</feature>
<feature type="active site" evidence="11">
    <location>
        <position position="400"/>
    </location>
</feature>
<evidence type="ECO:0000256" key="14">
    <source>
        <dbReference type="RuleBase" id="RU361193"/>
    </source>
</evidence>
<evidence type="ECO:0000313" key="17">
    <source>
        <dbReference type="EMBL" id="TFK22434.1"/>
    </source>
</evidence>
<evidence type="ECO:0000256" key="7">
    <source>
        <dbReference type="ARBA" id="ARBA00023180"/>
    </source>
</evidence>
<evidence type="ECO:0000313" key="18">
    <source>
        <dbReference type="Proteomes" id="UP000307440"/>
    </source>
</evidence>
<dbReference type="Pfam" id="PF01532">
    <property type="entry name" value="Glyco_hydro_47"/>
    <property type="match status" value="1"/>
</dbReference>
<keyword evidence="6 13" id="KW-1015">Disulfide bond</keyword>
<evidence type="ECO:0000256" key="15">
    <source>
        <dbReference type="SAM" id="MobiDB-lite"/>
    </source>
</evidence>
<keyword evidence="12" id="KW-0479">Metal-binding</keyword>
<sequence length="550" mass="61457">MALRRLLLSTALFGAAYGGLVQKPNLVVPPAFGPYAAEVKEMFVGSYEAYKTYAWGFDDLYPMSKTGGNGRNGWGATIVDSMSTMYIMGLTDLFEEAVEFSSKIDFTQSKIPDKVSVFETTIRFLGGLLSAYEMSDGKYPALIERATELTDKMAYAWIGDNNIPHGFLNFTDNTAFIARTNIAEAGTLLLEWETLSKHTGNNTYAELTLRSQRHIASLPSPFPGLAVTWIQPDTGEWIGGYITWGGAADSYYEYLIKHARLSNTDDHLFADVWATAVDSSIHNLMKTSTVGNFTYLADFDSNSTIRHIGSHLACFHGGNWIYGGKLINNETIVNYGLDLVEGCWNTYSNTPSGIGPESFGYASSEGEYSGDTEPISDKQREFYNRTGFYPRNTNYILRPEVLESNFYAWRATGDTKYLERAVSAIKAFKKNLLAPSGGYASLDDVTLVEGPKLDFTESFWYAETLKYLYLTFDDPNHINIDEWVFNTEAHPFKAPLPKDTYAAPSRYQRPAPTRAWVLQGDPEDVDPGYYSVNPDRPGPTSAQRIFDTWN</sequence>
<dbReference type="PANTHER" id="PTHR11742:SF101">
    <property type="entry name" value="MANNOSYL-OLIGOSACCHARIDE ALPHA-1,2-MANNOSIDASE 1B"/>
    <property type="match status" value="1"/>
</dbReference>
<dbReference type="STRING" id="230819.A0A5C3KPV4"/>
<dbReference type="InterPro" id="IPR012341">
    <property type="entry name" value="6hp_glycosidase-like_sf"/>
</dbReference>
<evidence type="ECO:0000256" key="10">
    <source>
        <dbReference type="ARBA" id="ARBA00048605"/>
    </source>
</evidence>
<keyword evidence="7" id="KW-0325">Glycoprotein</keyword>
<keyword evidence="12" id="KW-0106">Calcium</keyword>
<reference evidence="17 18" key="1">
    <citation type="journal article" date="2019" name="Nat. Ecol. Evol.">
        <title>Megaphylogeny resolves global patterns of mushroom evolution.</title>
        <authorList>
            <person name="Varga T."/>
            <person name="Krizsan K."/>
            <person name="Foldi C."/>
            <person name="Dima B."/>
            <person name="Sanchez-Garcia M."/>
            <person name="Sanchez-Ramirez S."/>
            <person name="Szollosi G.J."/>
            <person name="Szarkandi J.G."/>
            <person name="Papp V."/>
            <person name="Albert L."/>
            <person name="Andreopoulos W."/>
            <person name="Angelini C."/>
            <person name="Antonin V."/>
            <person name="Barry K.W."/>
            <person name="Bougher N.L."/>
            <person name="Buchanan P."/>
            <person name="Buyck B."/>
            <person name="Bense V."/>
            <person name="Catcheside P."/>
            <person name="Chovatia M."/>
            <person name="Cooper J."/>
            <person name="Damon W."/>
            <person name="Desjardin D."/>
            <person name="Finy P."/>
            <person name="Geml J."/>
            <person name="Haridas S."/>
            <person name="Hughes K."/>
            <person name="Justo A."/>
            <person name="Karasinski D."/>
            <person name="Kautmanova I."/>
            <person name="Kiss B."/>
            <person name="Kocsube S."/>
            <person name="Kotiranta H."/>
            <person name="LaButti K.M."/>
            <person name="Lechner B.E."/>
            <person name="Liimatainen K."/>
            <person name="Lipzen A."/>
            <person name="Lukacs Z."/>
            <person name="Mihaltcheva S."/>
            <person name="Morgado L.N."/>
            <person name="Niskanen T."/>
            <person name="Noordeloos M.E."/>
            <person name="Ohm R.A."/>
            <person name="Ortiz-Santana B."/>
            <person name="Ovrebo C."/>
            <person name="Racz N."/>
            <person name="Riley R."/>
            <person name="Savchenko A."/>
            <person name="Shiryaev A."/>
            <person name="Soop K."/>
            <person name="Spirin V."/>
            <person name="Szebenyi C."/>
            <person name="Tomsovsky M."/>
            <person name="Tulloss R.E."/>
            <person name="Uehling J."/>
            <person name="Grigoriev I.V."/>
            <person name="Vagvolgyi C."/>
            <person name="Papp T."/>
            <person name="Martin F.M."/>
            <person name="Miettinen O."/>
            <person name="Hibbett D.S."/>
            <person name="Nagy L.G."/>
        </authorList>
    </citation>
    <scope>NUCLEOTIDE SEQUENCE [LARGE SCALE GENOMIC DNA]</scope>
    <source>
        <strain evidence="17 18">CBS 121175</strain>
    </source>
</reference>
<protein>
    <recommendedName>
        <fullName evidence="14">alpha-1,2-Mannosidase</fullName>
        <ecNumber evidence="14">3.2.1.-</ecNumber>
    </recommendedName>
</protein>
<feature type="active site" description="Proton donor" evidence="11">
    <location>
        <position position="119"/>
    </location>
</feature>
<dbReference type="Proteomes" id="UP000307440">
    <property type="component" value="Unassembled WGS sequence"/>
</dbReference>
<comment type="pathway">
    <text evidence="2">Protein modification; protein glycosylation.</text>
</comment>
<evidence type="ECO:0000256" key="8">
    <source>
        <dbReference type="ARBA" id="ARBA00023295"/>
    </source>
</evidence>
<feature type="active site" evidence="11">
    <location>
        <position position="249"/>
    </location>
</feature>
<dbReference type="InterPro" id="IPR001382">
    <property type="entry name" value="Glyco_hydro_47"/>
</dbReference>
<proteinExistence type="inferred from homology"/>
<keyword evidence="5 14" id="KW-0378">Hydrolase</keyword>
<feature type="region of interest" description="Disordered" evidence="15">
    <location>
        <begin position="527"/>
        <end position="550"/>
    </location>
</feature>
<dbReference type="GO" id="GO:0005509">
    <property type="term" value="F:calcium ion binding"/>
    <property type="evidence" value="ECO:0007669"/>
    <property type="project" value="InterPro"/>
</dbReference>
<evidence type="ECO:0000256" key="12">
    <source>
        <dbReference type="PIRSR" id="PIRSR601382-2"/>
    </source>
</evidence>
<evidence type="ECO:0000256" key="11">
    <source>
        <dbReference type="PIRSR" id="PIRSR601382-1"/>
    </source>
</evidence>
<feature type="disulfide bond" evidence="13">
    <location>
        <begin position="314"/>
        <end position="343"/>
    </location>
</feature>
<keyword evidence="8 14" id="KW-0326">Glycosidase</keyword>
<comment type="similarity">
    <text evidence="3 14">Belongs to the glycosyl hydrolase 47 family.</text>
</comment>
<dbReference type="GO" id="GO:0036503">
    <property type="term" value="P:ERAD pathway"/>
    <property type="evidence" value="ECO:0007669"/>
    <property type="project" value="UniProtKB-ARBA"/>
</dbReference>
<dbReference type="FunFam" id="1.50.10.10:FF:000047">
    <property type="entry name" value="Mannosyl-oligosaccharide alpha-1,2-mannosidase"/>
    <property type="match status" value="1"/>
</dbReference>
<dbReference type="GO" id="GO:0016020">
    <property type="term" value="C:membrane"/>
    <property type="evidence" value="ECO:0007669"/>
    <property type="project" value="InterPro"/>
</dbReference>
<evidence type="ECO:0000256" key="5">
    <source>
        <dbReference type="ARBA" id="ARBA00022801"/>
    </source>
</evidence>
<accession>A0A5C3KPV4</accession>
<dbReference type="OrthoDB" id="8118055at2759"/>
<feature type="signal peptide" evidence="16">
    <location>
        <begin position="1"/>
        <end position="18"/>
    </location>
</feature>
<dbReference type="InterPro" id="IPR036026">
    <property type="entry name" value="Seven-hairpin_glycosidases"/>
</dbReference>
<dbReference type="GO" id="GO:0005975">
    <property type="term" value="P:carbohydrate metabolic process"/>
    <property type="evidence" value="ECO:0007669"/>
    <property type="project" value="InterPro"/>
</dbReference>
<gene>
    <name evidence="17" type="ORF">FA15DRAFT_671558</name>
</gene>
<evidence type="ECO:0000256" key="9">
    <source>
        <dbReference type="ARBA" id="ARBA00047669"/>
    </source>
</evidence>
<evidence type="ECO:0000256" key="1">
    <source>
        <dbReference type="ARBA" id="ARBA00001913"/>
    </source>
</evidence>
<evidence type="ECO:0000256" key="2">
    <source>
        <dbReference type="ARBA" id="ARBA00004922"/>
    </source>
</evidence>
<dbReference type="SUPFAM" id="SSF48225">
    <property type="entry name" value="Seven-hairpin glycosidases"/>
    <property type="match status" value="1"/>
</dbReference>
<name>A0A5C3KPV4_COPMA</name>
<evidence type="ECO:0000256" key="4">
    <source>
        <dbReference type="ARBA" id="ARBA00022729"/>
    </source>
</evidence>
<dbReference type="GO" id="GO:0005783">
    <property type="term" value="C:endoplasmic reticulum"/>
    <property type="evidence" value="ECO:0007669"/>
    <property type="project" value="TreeGrafter"/>
</dbReference>
<feature type="active site" description="Proton donor" evidence="11">
    <location>
        <position position="357"/>
    </location>
</feature>
<evidence type="ECO:0000256" key="13">
    <source>
        <dbReference type="PIRSR" id="PIRSR601382-3"/>
    </source>
</evidence>
<dbReference type="EMBL" id="ML210241">
    <property type="protein sequence ID" value="TFK22434.1"/>
    <property type="molecule type" value="Genomic_DNA"/>
</dbReference>
<dbReference type="GO" id="GO:0004571">
    <property type="term" value="F:mannosyl-oligosaccharide 1,2-alpha-mannosidase activity"/>
    <property type="evidence" value="ECO:0007669"/>
    <property type="project" value="UniProtKB-EC"/>
</dbReference>
<dbReference type="EC" id="3.2.1.-" evidence="14"/>
<dbReference type="PRINTS" id="PR00747">
    <property type="entry name" value="GLYHDRLASE47"/>
</dbReference>
<evidence type="ECO:0000256" key="16">
    <source>
        <dbReference type="SAM" id="SignalP"/>
    </source>
</evidence>
<keyword evidence="18" id="KW-1185">Reference proteome</keyword>
<comment type="cofactor">
    <cofactor evidence="1 12">
        <name>Ca(2+)</name>
        <dbReference type="ChEBI" id="CHEBI:29108"/>
    </cofactor>
</comment>